<dbReference type="OrthoDB" id="1109368at2759"/>
<gene>
    <name evidence="1" type="ORF">Bca52824_062884</name>
</gene>
<protein>
    <submittedName>
        <fullName evidence="1">Uncharacterized protein</fullName>
    </submittedName>
</protein>
<keyword evidence="2" id="KW-1185">Reference proteome</keyword>
<dbReference type="EMBL" id="JAAMPC010000013">
    <property type="protein sequence ID" value="KAG2268329.1"/>
    <property type="molecule type" value="Genomic_DNA"/>
</dbReference>
<sequence>MLRRDLCKAYRDEESFWRQRSRVRWLKLGDRNTKYFHLCAKGRKNRNNILLHKDSQGREHFSEGSKGNIAVEYFRDIFTSSNPWDLESLFEGFQSRVSPAMNTMLTAPVLSEEVKNAAFSIKEDSARG</sequence>
<accession>A0A8X7QIT0</accession>
<evidence type="ECO:0000313" key="1">
    <source>
        <dbReference type="EMBL" id="KAG2268329.1"/>
    </source>
</evidence>
<comment type="caution">
    <text evidence="1">The sequence shown here is derived from an EMBL/GenBank/DDBJ whole genome shotgun (WGS) entry which is preliminary data.</text>
</comment>
<dbReference type="AlphaFoldDB" id="A0A8X7QIT0"/>
<proteinExistence type="predicted"/>
<dbReference type="Proteomes" id="UP000886595">
    <property type="component" value="Unassembled WGS sequence"/>
</dbReference>
<evidence type="ECO:0000313" key="2">
    <source>
        <dbReference type="Proteomes" id="UP000886595"/>
    </source>
</evidence>
<organism evidence="1 2">
    <name type="scientific">Brassica carinata</name>
    <name type="common">Ethiopian mustard</name>
    <name type="synonym">Abyssinian cabbage</name>
    <dbReference type="NCBI Taxonomy" id="52824"/>
    <lineage>
        <taxon>Eukaryota</taxon>
        <taxon>Viridiplantae</taxon>
        <taxon>Streptophyta</taxon>
        <taxon>Embryophyta</taxon>
        <taxon>Tracheophyta</taxon>
        <taxon>Spermatophyta</taxon>
        <taxon>Magnoliopsida</taxon>
        <taxon>eudicotyledons</taxon>
        <taxon>Gunneridae</taxon>
        <taxon>Pentapetalae</taxon>
        <taxon>rosids</taxon>
        <taxon>malvids</taxon>
        <taxon>Brassicales</taxon>
        <taxon>Brassicaceae</taxon>
        <taxon>Brassiceae</taxon>
        <taxon>Brassica</taxon>
    </lineage>
</organism>
<name>A0A8X7QIT0_BRACI</name>
<reference evidence="1 2" key="1">
    <citation type="submission" date="2020-02" db="EMBL/GenBank/DDBJ databases">
        <authorList>
            <person name="Ma Q."/>
            <person name="Huang Y."/>
            <person name="Song X."/>
            <person name="Pei D."/>
        </authorList>
    </citation>
    <scope>NUCLEOTIDE SEQUENCE [LARGE SCALE GENOMIC DNA]</scope>
    <source>
        <strain evidence="1">Sxm20200214</strain>
        <tissue evidence="1">Leaf</tissue>
    </source>
</reference>